<accession>A0ABW3GPN4</accession>
<feature type="chain" id="PRO_5047147653" evidence="1">
    <location>
        <begin position="21"/>
        <end position="237"/>
    </location>
</feature>
<protein>
    <submittedName>
        <fullName evidence="2">Uncharacterized protein</fullName>
    </submittedName>
</protein>
<feature type="signal peptide" evidence="1">
    <location>
        <begin position="1"/>
        <end position="20"/>
    </location>
</feature>
<evidence type="ECO:0000313" key="2">
    <source>
        <dbReference type="EMBL" id="MFD0932440.1"/>
    </source>
</evidence>
<proteinExistence type="predicted"/>
<gene>
    <name evidence="2" type="ORF">ACFQ0R_07495</name>
</gene>
<organism evidence="2 3">
    <name type="scientific">Psychroflexus salinarum</name>
    <dbReference type="NCBI Taxonomy" id="546024"/>
    <lineage>
        <taxon>Bacteria</taxon>
        <taxon>Pseudomonadati</taxon>
        <taxon>Bacteroidota</taxon>
        <taxon>Flavobacteriia</taxon>
        <taxon>Flavobacteriales</taxon>
        <taxon>Flavobacteriaceae</taxon>
        <taxon>Psychroflexus</taxon>
    </lineage>
</organism>
<dbReference type="RefSeq" id="WP_379657762.1">
    <property type="nucleotide sequence ID" value="NZ_JBHTIV010000007.1"/>
</dbReference>
<evidence type="ECO:0000256" key="1">
    <source>
        <dbReference type="SAM" id="SignalP"/>
    </source>
</evidence>
<comment type="caution">
    <text evidence="2">The sequence shown here is derived from an EMBL/GenBank/DDBJ whole genome shotgun (WGS) entry which is preliminary data.</text>
</comment>
<keyword evidence="1" id="KW-0732">Signal</keyword>
<keyword evidence="3" id="KW-1185">Reference proteome</keyword>
<reference evidence="3" key="1">
    <citation type="journal article" date="2019" name="Int. J. Syst. Evol. Microbiol.">
        <title>The Global Catalogue of Microorganisms (GCM) 10K type strain sequencing project: providing services to taxonomists for standard genome sequencing and annotation.</title>
        <authorList>
            <consortium name="The Broad Institute Genomics Platform"/>
            <consortium name="The Broad Institute Genome Sequencing Center for Infectious Disease"/>
            <person name="Wu L."/>
            <person name="Ma J."/>
        </authorList>
    </citation>
    <scope>NUCLEOTIDE SEQUENCE [LARGE SCALE GENOMIC DNA]</scope>
    <source>
        <strain evidence="3">CCUG 56752</strain>
    </source>
</reference>
<evidence type="ECO:0000313" key="3">
    <source>
        <dbReference type="Proteomes" id="UP001597049"/>
    </source>
</evidence>
<dbReference type="EMBL" id="JBHTIV010000007">
    <property type="protein sequence ID" value="MFD0932440.1"/>
    <property type="molecule type" value="Genomic_DNA"/>
</dbReference>
<dbReference type="Proteomes" id="UP001597049">
    <property type="component" value="Unassembled WGS sequence"/>
</dbReference>
<name>A0ABW3GPN4_9FLAO</name>
<sequence>MKFSLLFSTILTFIAIISNAQDSNKIETVAVIEILNDNQTIIDNDTVPLNLIHKRVNQLLNNFDLDDNFFPSVTLIVNPSVSENSIEHIKYQIKSTPIQLINLQRKIITNYDGIEVDQNVLDQYNSLIKYWNSLETEDRFYRENELKFIESVALTMTLDQRIRNEKLPGYLPFVKKESTVPHLSMLEVDSAQSYIYVYKNDTIDKETAYTNHNDRSYFLKKRIINEEKVNVIKLIED</sequence>